<dbReference type="AlphaFoldDB" id="A0A4Z2HBV1"/>
<keyword evidence="2" id="KW-1185">Reference proteome</keyword>
<evidence type="ECO:0000313" key="2">
    <source>
        <dbReference type="Proteomes" id="UP000314294"/>
    </source>
</evidence>
<reference evidence="1 2" key="1">
    <citation type="submission" date="2019-03" db="EMBL/GenBank/DDBJ databases">
        <title>First draft genome of Liparis tanakae, snailfish: a comprehensive survey of snailfish specific genes.</title>
        <authorList>
            <person name="Kim W."/>
            <person name="Song I."/>
            <person name="Jeong J.-H."/>
            <person name="Kim D."/>
            <person name="Kim S."/>
            <person name="Ryu S."/>
            <person name="Song J.Y."/>
            <person name="Lee S.K."/>
        </authorList>
    </citation>
    <scope>NUCLEOTIDE SEQUENCE [LARGE SCALE GENOMIC DNA]</scope>
    <source>
        <tissue evidence="1">Muscle</tissue>
    </source>
</reference>
<organism evidence="1 2">
    <name type="scientific">Liparis tanakae</name>
    <name type="common">Tanaka's snailfish</name>
    <dbReference type="NCBI Taxonomy" id="230148"/>
    <lineage>
        <taxon>Eukaryota</taxon>
        <taxon>Metazoa</taxon>
        <taxon>Chordata</taxon>
        <taxon>Craniata</taxon>
        <taxon>Vertebrata</taxon>
        <taxon>Euteleostomi</taxon>
        <taxon>Actinopterygii</taxon>
        <taxon>Neopterygii</taxon>
        <taxon>Teleostei</taxon>
        <taxon>Neoteleostei</taxon>
        <taxon>Acanthomorphata</taxon>
        <taxon>Eupercaria</taxon>
        <taxon>Perciformes</taxon>
        <taxon>Cottioidei</taxon>
        <taxon>Cottales</taxon>
        <taxon>Liparidae</taxon>
        <taxon>Liparis</taxon>
    </lineage>
</organism>
<dbReference type="Proteomes" id="UP000314294">
    <property type="component" value="Unassembled WGS sequence"/>
</dbReference>
<gene>
    <name evidence="1" type="ORF">EYF80_027286</name>
</gene>
<comment type="caution">
    <text evidence="1">The sequence shown here is derived from an EMBL/GenBank/DDBJ whole genome shotgun (WGS) entry which is preliminary data.</text>
</comment>
<accession>A0A4Z2HBV1</accession>
<dbReference type="EMBL" id="SRLO01000292">
    <property type="protein sequence ID" value="TNN62483.1"/>
    <property type="molecule type" value="Genomic_DNA"/>
</dbReference>
<proteinExistence type="predicted"/>
<sequence length="125" mass="13844">MEGTVAAVHPRQYLLKSNPPLNVCLQPRGRKGNGNKYMQHRCISRLVLPSTGGNKNQVDCEGRRDEEMNKVTLHTLNGHGSRTGGSSWRAMPCTQDAQKTLPEVVVEDLVDRPCGLSNNSKFTTR</sequence>
<protein>
    <submittedName>
        <fullName evidence="1">Uncharacterized protein</fullName>
    </submittedName>
</protein>
<name>A0A4Z2HBV1_9TELE</name>
<evidence type="ECO:0000313" key="1">
    <source>
        <dbReference type="EMBL" id="TNN62483.1"/>
    </source>
</evidence>